<protein>
    <submittedName>
        <fullName evidence="3">Response regulator</fullName>
    </submittedName>
</protein>
<dbReference type="GO" id="GO:0000160">
    <property type="term" value="P:phosphorelay signal transduction system"/>
    <property type="evidence" value="ECO:0007669"/>
    <property type="project" value="InterPro"/>
</dbReference>
<keyword evidence="1" id="KW-0597">Phosphoprotein</keyword>
<dbReference type="PROSITE" id="PS50110">
    <property type="entry name" value="RESPONSE_REGULATORY"/>
    <property type="match status" value="1"/>
</dbReference>
<feature type="modified residue" description="4-aspartylphosphate" evidence="1">
    <location>
        <position position="61"/>
    </location>
</feature>
<dbReference type="SUPFAM" id="SSF52172">
    <property type="entry name" value="CheY-like"/>
    <property type="match status" value="1"/>
</dbReference>
<evidence type="ECO:0000256" key="1">
    <source>
        <dbReference type="PROSITE-ProRule" id="PRU00169"/>
    </source>
</evidence>
<dbReference type="SMART" id="SM00448">
    <property type="entry name" value="REC"/>
    <property type="match status" value="1"/>
</dbReference>
<comment type="caution">
    <text evidence="3">The sequence shown here is derived from an EMBL/GenBank/DDBJ whole genome shotgun (WGS) entry which is preliminary data.</text>
</comment>
<name>A0AAW9S4R2_9BACT</name>
<proteinExistence type="predicted"/>
<dbReference type="EMBL" id="JBDKWZ010000004">
    <property type="protein sequence ID" value="MEN7547944.1"/>
    <property type="molecule type" value="Genomic_DNA"/>
</dbReference>
<dbReference type="AlphaFoldDB" id="A0AAW9S4R2"/>
<dbReference type="InterPro" id="IPR001789">
    <property type="entry name" value="Sig_transdc_resp-reg_receiver"/>
</dbReference>
<dbReference type="CDD" id="cd17557">
    <property type="entry name" value="REC_Rcp-like"/>
    <property type="match status" value="1"/>
</dbReference>
<dbReference type="Pfam" id="PF00072">
    <property type="entry name" value="Response_reg"/>
    <property type="match status" value="1"/>
</dbReference>
<keyword evidence="4" id="KW-1185">Reference proteome</keyword>
<evidence type="ECO:0000259" key="2">
    <source>
        <dbReference type="PROSITE" id="PS50110"/>
    </source>
</evidence>
<sequence length="133" mass="15217">MNEKYILLVEDNPEDVEFILLALRKNKIFHDIVVAKDGEEAIQYLFGEKQEGNSPEVVLLDLQMPKVHGMEVLRMIREDKRTCSLPVFVLTSSDELTDIIRSVELGSVKYLSKPLEFSEFVEVLGKITPHLTL</sequence>
<accession>A0AAW9S4R2</accession>
<dbReference type="InterPro" id="IPR011006">
    <property type="entry name" value="CheY-like_superfamily"/>
</dbReference>
<dbReference type="RefSeq" id="WP_346820726.1">
    <property type="nucleotide sequence ID" value="NZ_JBDKWZ010000004.1"/>
</dbReference>
<dbReference type="PANTHER" id="PTHR44520:SF1">
    <property type="entry name" value="TWO-COMPONENT SYSTEM REGULATORY PROTEIN"/>
    <property type="match status" value="1"/>
</dbReference>
<dbReference type="InterPro" id="IPR052893">
    <property type="entry name" value="TCS_response_regulator"/>
</dbReference>
<evidence type="ECO:0000313" key="3">
    <source>
        <dbReference type="EMBL" id="MEN7547944.1"/>
    </source>
</evidence>
<evidence type="ECO:0000313" key="4">
    <source>
        <dbReference type="Proteomes" id="UP001403385"/>
    </source>
</evidence>
<gene>
    <name evidence="3" type="ORF">AAG747_08490</name>
</gene>
<feature type="domain" description="Response regulatory" evidence="2">
    <location>
        <begin position="5"/>
        <end position="128"/>
    </location>
</feature>
<dbReference type="Proteomes" id="UP001403385">
    <property type="component" value="Unassembled WGS sequence"/>
</dbReference>
<dbReference type="PANTHER" id="PTHR44520">
    <property type="entry name" value="RESPONSE REGULATOR RCP1-RELATED"/>
    <property type="match status" value="1"/>
</dbReference>
<reference evidence="3 4" key="1">
    <citation type="submission" date="2024-04" db="EMBL/GenBank/DDBJ databases">
        <title>Novel genus in family Flammeovirgaceae.</title>
        <authorList>
            <person name="Nguyen T.H."/>
            <person name="Vuong T.Q."/>
            <person name="Le H."/>
            <person name="Kim S.-G."/>
        </authorList>
    </citation>
    <scope>NUCLEOTIDE SEQUENCE [LARGE SCALE GENOMIC DNA]</scope>
    <source>
        <strain evidence="3 4">JCM 23209</strain>
    </source>
</reference>
<dbReference type="Gene3D" id="3.40.50.2300">
    <property type="match status" value="1"/>
</dbReference>
<organism evidence="3 4">
    <name type="scientific">Rapidithrix thailandica</name>
    <dbReference type="NCBI Taxonomy" id="413964"/>
    <lineage>
        <taxon>Bacteria</taxon>
        <taxon>Pseudomonadati</taxon>
        <taxon>Bacteroidota</taxon>
        <taxon>Cytophagia</taxon>
        <taxon>Cytophagales</taxon>
        <taxon>Flammeovirgaceae</taxon>
        <taxon>Rapidithrix</taxon>
    </lineage>
</organism>